<sequence>MYDTLVSLALPPLPTATGPASSCLRDVSWRGAPIPRSTHAAPPSSSPSAPAFSSLYLRSAPRPVLIAVRWTRGDPFPLRQHRHPLLTLPPLPPGRHPPPPPSAFSPRGGVPVAVPRSRWHRLWPVGGRDAPSGCHQDAHADGGRGRQWRPRRRHRRRCPRPRPWPHPRLCPLWRAKCAAAAAPAACYRLAGDCWRRACPVRGPGRRPRPGGHLLGCPRRRV</sequence>
<dbReference type="EMBL" id="CM020618">
    <property type="protein sequence ID" value="KAK1860828.1"/>
    <property type="molecule type" value="Genomic_DNA"/>
</dbReference>
<evidence type="ECO:0000313" key="1">
    <source>
        <dbReference type="EMBL" id="KAK1860828.1"/>
    </source>
</evidence>
<evidence type="ECO:0000313" key="2">
    <source>
        <dbReference type="Proteomes" id="UP000798662"/>
    </source>
</evidence>
<keyword evidence="2" id="KW-1185">Reference proteome</keyword>
<name>A0ACC3BSC3_PYRYE</name>
<accession>A0ACC3BSC3</accession>
<comment type="caution">
    <text evidence="1">The sequence shown here is derived from an EMBL/GenBank/DDBJ whole genome shotgun (WGS) entry which is preliminary data.</text>
</comment>
<gene>
    <name evidence="1" type="ORF">I4F81_003414</name>
</gene>
<reference evidence="1" key="1">
    <citation type="submission" date="2019-11" db="EMBL/GenBank/DDBJ databases">
        <title>Nori genome reveals adaptations in red seaweeds to the harsh intertidal environment.</title>
        <authorList>
            <person name="Wang D."/>
            <person name="Mao Y."/>
        </authorList>
    </citation>
    <scope>NUCLEOTIDE SEQUENCE</scope>
    <source>
        <tissue evidence="1">Gametophyte</tissue>
    </source>
</reference>
<protein>
    <submittedName>
        <fullName evidence="1">Uncharacterized protein</fullName>
    </submittedName>
</protein>
<proteinExistence type="predicted"/>
<dbReference type="Proteomes" id="UP000798662">
    <property type="component" value="Chromosome 1"/>
</dbReference>
<organism evidence="1 2">
    <name type="scientific">Pyropia yezoensis</name>
    <name type="common">Susabi-nori</name>
    <name type="synonym">Porphyra yezoensis</name>
    <dbReference type="NCBI Taxonomy" id="2788"/>
    <lineage>
        <taxon>Eukaryota</taxon>
        <taxon>Rhodophyta</taxon>
        <taxon>Bangiophyceae</taxon>
        <taxon>Bangiales</taxon>
        <taxon>Bangiaceae</taxon>
        <taxon>Pyropia</taxon>
    </lineage>
</organism>